<organism evidence="2">
    <name type="scientific">marine sediment metagenome</name>
    <dbReference type="NCBI Taxonomy" id="412755"/>
    <lineage>
        <taxon>unclassified sequences</taxon>
        <taxon>metagenomes</taxon>
        <taxon>ecological metagenomes</taxon>
    </lineage>
</organism>
<gene>
    <name evidence="2" type="ORF">LCGC14_2259810</name>
</gene>
<sequence>DKQRAYQRQWVRQKRAKGSTRVLGSTEIPNSIKLKVATHEIMTSGAIVVPDVMRPKPQSHNPMMVGYVPPKG</sequence>
<comment type="caution">
    <text evidence="2">The sequence shown here is derived from an EMBL/GenBank/DDBJ whole genome shotgun (WGS) entry which is preliminary data.</text>
</comment>
<reference evidence="2" key="1">
    <citation type="journal article" date="2015" name="Nature">
        <title>Complex archaea that bridge the gap between prokaryotes and eukaryotes.</title>
        <authorList>
            <person name="Spang A."/>
            <person name="Saw J.H."/>
            <person name="Jorgensen S.L."/>
            <person name="Zaremba-Niedzwiedzka K."/>
            <person name="Martijn J."/>
            <person name="Lind A.E."/>
            <person name="van Eijk R."/>
            <person name="Schleper C."/>
            <person name="Guy L."/>
            <person name="Ettema T.J."/>
        </authorList>
    </citation>
    <scope>NUCLEOTIDE SEQUENCE</scope>
</reference>
<name>A0A0F9FCD9_9ZZZZ</name>
<dbReference type="EMBL" id="LAZR01030996">
    <property type="protein sequence ID" value="KKL54995.1"/>
    <property type="molecule type" value="Genomic_DNA"/>
</dbReference>
<dbReference type="AlphaFoldDB" id="A0A0F9FCD9"/>
<feature type="region of interest" description="Disordered" evidence="1">
    <location>
        <begin position="52"/>
        <end position="72"/>
    </location>
</feature>
<proteinExistence type="predicted"/>
<feature type="non-terminal residue" evidence="2">
    <location>
        <position position="1"/>
    </location>
</feature>
<accession>A0A0F9FCD9</accession>
<evidence type="ECO:0000256" key="1">
    <source>
        <dbReference type="SAM" id="MobiDB-lite"/>
    </source>
</evidence>
<evidence type="ECO:0000313" key="2">
    <source>
        <dbReference type="EMBL" id="KKL54995.1"/>
    </source>
</evidence>
<protein>
    <submittedName>
        <fullName evidence="2">Uncharacterized protein</fullName>
    </submittedName>
</protein>